<keyword evidence="1" id="KW-0812">Transmembrane</keyword>
<protein>
    <submittedName>
        <fullName evidence="3">Saposin B-type domain-containing protein</fullName>
    </submittedName>
</protein>
<gene>
    <name evidence="3" type="ORF">MVEN_01949000</name>
</gene>
<evidence type="ECO:0000256" key="1">
    <source>
        <dbReference type="SAM" id="Phobius"/>
    </source>
</evidence>
<comment type="caution">
    <text evidence="3">The sequence shown here is derived from an EMBL/GenBank/DDBJ whole genome shotgun (WGS) entry which is preliminary data.</text>
</comment>
<dbReference type="OrthoDB" id="3231781at2759"/>
<dbReference type="EMBL" id="JACAZI010000019">
    <property type="protein sequence ID" value="KAF7340299.1"/>
    <property type="molecule type" value="Genomic_DNA"/>
</dbReference>
<feature type="transmembrane region" description="Helical" evidence="1">
    <location>
        <begin position="200"/>
        <end position="221"/>
    </location>
</feature>
<dbReference type="InterPro" id="IPR045339">
    <property type="entry name" value="DUF6534"/>
</dbReference>
<feature type="domain" description="DUF6534" evidence="2">
    <location>
        <begin position="165"/>
        <end position="226"/>
    </location>
</feature>
<feature type="transmembrane region" description="Helical" evidence="1">
    <location>
        <begin position="13"/>
        <end position="33"/>
    </location>
</feature>
<keyword evidence="1" id="KW-1133">Transmembrane helix</keyword>
<dbReference type="AlphaFoldDB" id="A0A8H7CJS6"/>
<dbReference type="Pfam" id="PF20152">
    <property type="entry name" value="DUF6534"/>
    <property type="match status" value="1"/>
</dbReference>
<feature type="transmembrane region" description="Helical" evidence="1">
    <location>
        <begin position="45"/>
        <end position="66"/>
    </location>
</feature>
<dbReference type="PANTHER" id="PTHR40465">
    <property type="entry name" value="CHROMOSOME 1, WHOLE GENOME SHOTGUN SEQUENCE"/>
    <property type="match status" value="1"/>
</dbReference>
<evidence type="ECO:0000259" key="2">
    <source>
        <dbReference type="Pfam" id="PF20152"/>
    </source>
</evidence>
<sequence>MGELDASLGAEEIGLIVGTFLYGIETLQTFNYYRAFPKDSRVLKTLVAVIWIFELAHTVSASNAGYTQTVTYYGQVGHILNPPRSLYLTILFSSIINAVVQTFFAIRIRLLSDRWPITVLCCMLTFSRLACNMGLIAVCWNSTSFFILETRLLPIMTAASSIGPAVDIIIATSLCYYLWKFKKTNDFKNTNRMVDSLIIWTVETTMVTTIAGVMQLILFLARPKDGADNSICDVHFLTLKSILDRLLPGSSKIVLEFIGRIAQRA</sequence>
<feature type="transmembrane region" description="Helical" evidence="1">
    <location>
        <begin position="86"/>
        <end position="106"/>
    </location>
</feature>
<proteinExistence type="predicted"/>
<keyword evidence="4" id="KW-1185">Reference proteome</keyword>
<evidence type="ECO:0000313" key="4">
    <source>
        <dbReference type="Proteomes" id="UP000620124"/>
    </source>
</evidence>
<dbReference type="Proteomes" id="UP000620124">
    <property type="component" value="Unassembled WGS sequence"/>
</dbReference>
<dbReference type="PANTHER" id="PTHR40465:SF1">
    <property type="entry name" value="DUF6534 DOMAIN-CONTAINING PROTEIN"/>
    <property type="match status" value="1"/>
</dbReference>
<feature type="transmembrane region" description="Helical" evidence="1">
    <location>
        <begin position="118"/>
        <end position="143"/>
    </location>
</feature>
<accession>A0A8H7CJS6</accession>
<evidence type="ECO:0000313" key="3">
    <source>
        <dbReference type="EMBL" id="KAF7340299.1"/>
    </source>
</evidence>
<feature type="transmembrane region" description="Helical" evidence="1">
    <location>
        <begin position="155"/>
        <end position="179"/>
    </location>
</feature>
<organism evidence="3 4">
    <name type="scientific">Mycena venus</name>
    <dbReference type="NCBI Taxonomy" id="2733690"/>
    <lineage>
        <taxon>Eukaryota</taxon>
        <taxon>Fungi</taxon>
        <taxon>Dikarya</taxon>
        <taxon>Basidiomycota</taxon>
        <taxon>Agaricomycotina</taxon>
        <taxon>Agaricomycetes</taxon>
        <taxon>Agaricomycetidae</taxon>
        <taxon>Agaricales</taxon>
        <taxon>Marasmiineae</taxon>
        <taxon>Mycenaceae</taxon>
        <taxon>Mycena</taxon>
    </lineage>
</organism>
<reference evidence="3" key="1">
    <citation type="submission" date="2020-05" db="EMBL/GenBank/DDBJ databases">
        <title>Mycena genomes resolve the evolution of fungal bioluminescence.</title>
        <authorList>
            <person name="Tsai I.J."/>
        </authorList>
    </citation>
    <scope>NUCLEOTIDE SEQUENCE</scope>
    <source>
        <strain evidence="3">CCC161011</strain>
    </source>
</reference>
<name>A0A8H7CJS6_9AGAR</name>
<keyword evidence="1" id="KW-0472">Membrane</keyword>